<dbReference type="OrthoDB" id="2238225at2759"/>
<keyword evidence="2" id="KW-1185">Reference proteome</keyword>
<name>A0A068S3F9_9FUNG</name>
<reference evidence="1" key="1">
    <citation type="submission" date="2013-08" db="EMBL/GenBank/DDBJ databases">
        <title>Gene expansion shapes genome architecture in the human pathogen Lichtheimia corymbifera: an evolutionary genomics analysis in the ancient terrestrial Mucorales (Mucoromycotina).</title>
        <authorList>
            <person name="Schwartze V.U."/>
            <person name="Winter S."/>
            <person name="Shelest E."/>
            <person name="Marcet-Houben M."/>
            <person name="Horn F."/>
            <person name="Wehner S."/>
            <person name="Hoffmann K."/>
            <person name="Riege K."/>
            <person name="Sammeth M."/>
            <person name="Nowrousian M."/>
            <person name="Valiante V."/>
            <person name="Linde J."/>
            <person name="Jacobsen I.D."/>
            <person name="Marz M."/>
            <person name="Brakhage A.A."/>
            <person name="Gabaldon T."/>
            <person name="Bocker S."/>
            <person name="Voigt K."/>
        </authorList>
    </citation>
    <scope>NUCLEOTIDE SEQUENCE [LARGE SCALE GENOMIC DNA]</scope>
    <source>
        <strain evidence="1">FSU 9682</strain>
    </source>
</reference>
<accession>A0A068S3F9</accession>
<evidence type="ECO:0000313" key="2">
    <source>
        <dbReference type="Proteomes" id="UP000027586"/>
    </source>
</evidence>
<dbReference type="AlphaFoldDB" id="A0A068S3F9"/>
<dbReference type="EMBL" id="CBTN010000032">
    <property type="protein sequence ID" value="CDH55776.1"/>
    <property type="molecule type" value="Genomic_DNA"/>
</dbReference>
<sequence>MFKKTIYELSIFFGHLEFLCTGGFWGEWTSNELTTFLGSSIRGLPQSMKASNNTTNIFITATAQRSSSSTRLFREYGYMLASNSALGCHSSQFANSGFYPVNPLYTTITKPHRQQMVDRKTAEVYSNWHGEKGGYVRFVASGDFDQGIGNIFQKQHHNIQFASS</sequence>
<dbReference type="VEuPathDB" id="FungiDB:LCOR_06889.1"/>
<evidence type="ECO:0000313" key="1">
    <source>
        <dbReference type="EMBL" id="CDH55776.1"/>
    </source>
</evidence>
<dbReference type="Proteomes" id="UP000027586">
    <property type="component" value="Unassembled WGS sequence"/>
</dbReference>
<protein>
    <submittedName>
        <fullName evidence="1">Uncharacterized protein</fullName>
    </submittedName>
</protein>
<gene>
    <name evidence="1" type="ORF">LCOR_06889.1</name>
</gene>
<organism evidence="1 2">
    <name type="scientific">Lichtheimia corymbifera JMRC:FSU:9682</name>
    <dbReference type="NCBI Taxonomy" id="1263082"/>
    <lineage>
        <taxon>Eukaryota</taxon>
        <taxon>Fungi</taxon>
        <taxon>Fungi incertae sedis</taxon>
        <taxon>Mucoromycota</taxon>
        <taxon>Mucoromycotina</taxon>
        <taxon>Mucoromycetes</taxon>
        <taxon>Mucorales</taxon>
        <taxon>Lichtheimiaceae</taxon>
        <taxon>Lichtheimia</taxon>
    </lineage>
</organism>
<proteinExistence type="predicted"/>
<comment type="caution">
    <text evidence="1">The sequence shown here is derived from an EMBL/GenBank/DDBJ whole genome shotgun (WGS) entry which is preliminary data.</text>
</comment>